<feature type="region of interest" description="Disordered" evidence="1">
    <location>
        <begin position="77"/>
        <end position="97"/>
    </location>
</feature>
<accession>A0A167P4N8</accession>
<dbReference type="Gene3D" id="1.10.260.40">
    <property type="entry name" value="lambda repressor-like DNA-binding domains"/>
    <property type="match status" value="1"/>
</dbReference>
<evidence type="ECO:0000313" key="3">
    <source>
        <dbReference type="Proteomes" id="UP000076661"/>
    </source>
</evidence>
<evidence type="ECO:0000256" key="1">
    <source>
        <dbReference type="SAM" id="MobiDB-lite"/>
    </source>
</evidence>
<proteinExistence type="predicted"/>
<reference evidence="2 3" key="1">
    <citation type="submission" date="2013-07" db="EMBL/GenBank/DDBJ databases">
        <title>Comparative Genomic and Metabolomic Analysis of Twelve Strains of Pseudoalteromonas luteoviolacea.</title>
        <authorList>
            <person name="Vynne N.G."/>
            <person name="Mansson M."/>
            <person name="Gram L."/>
        </authorList>
    </citation>
    <scope>NUCLEOTIDE SEQUENCE [LARGE SCALE GENOMIC DNA]</scope>
    <source>
        <strain evidence="2 3">S4060-1</strain>
    </source>
</reference>
<dbReference type="EMBL" id="AUXX01000005">
    <property type="protein sequence ID" value="KZN69439.1"/>
    <property type="molecule type" value="Genomic_DNA"/>
</dbReference>
<dbReference type="GO" id="GO:0003677">
    <property type="term" value="F:DNA binding"/>
    <property type="evidence" value="ECO:0007669"/>
    <property type="project" value="InterPro"/>
</dbReference>
<dbReference type="AlphaFoldDB" id="A0A167P4N8"/>
<name>A0A167P4N8_9GAMM</name>
<comment type="caution">
    <text evidence="2">The sequence shown here is derived from an EMBL/GenBank/DDBJ whole genome shotgun (WGS) entry which is preliminary data.</text>
</comment>
<dbReference type="Proteomes" id="UP000076661">
    <property type="component" value="Unassembled WGS sequence"/>
</dbReference>
<evidence type="ECO:0000313" key="2">
    <source>
        <dbReference type="EMBL" id="KZN69439.1"/>
    </source>
</evidence>
<gene>
    <name evidence="2" type="ORF">N478_12460</name>
</gene>
<feature type="compositionally biased region" description="Basic and acidic residues" evidence="1">
    <location>
        <begin position="83"/>
        <end position="97"/>
    </location>
</feature>
<dbReference type="RefSeq" id="WP_063380128.1">
    <property type="nucleotide sequence ID" value="NZ_AUXX01000005.1"/>
</dbReference>
<protein>
    <submittedName>
        <fullName evidence="2">Uncharacterized protein</fullName>
    </submittedName>
</protein>
<dbReference type="PATRIC" id="fig|1365257.3.peg.898"/>
<dbReference type="InterPro" id="IPR010982">
    <property type="entry name" value="Lambda_DNA-bd_dom_sf"/>
</dbReference>
<organism evidence="2 3">
    <name type="scientific">Pseudoalteromonas luteoviolacea S4060-1</name>
    <dbReference type="NCBI Taxonomy" id="1365257"/>
    <lineage>
        <taxon>Bacteria</taxon>
        <taxon>Pseudomonadati</taxon>
        <taxon>Pseudomonadota</taxon>
        <taxon>Gammaproteobacteria</taxon>
        <taxon>Alteromonadales</taxon>
        <taxon>Pseudoalteromonadaceae</taxon>
        <taxon>Pseudoalteromonas</taxon>
    </lineage>
</organism>
<sequence length="164" mass="18236">MVIDSISESEIDLVIERLRKELGVKSNRALSEKLGLSHSGVAMARKKGTLPYGPIVNGCIHYKISLDEVFGIEVDQASGSSSTEEKEPTKSEEVSRNSAEDALAAIALVEQIIDDLLYPKNLDAERELLIRKKLRPMLIEKTFEHNFNEVMVKTIAEGALYMAF</sequence>